<keyword evidence="1" id="KW-0472">Membrane</keyword>
<proteinExistence type="predicted"/>
<evidence type="ECO:0008006" key="4">
    <source>
        <dbReference type="Google" id="ProtNLM"/>
    </source>
</evidence>
<keyword evidence="3" id="KW-1185">Reference proteome</keyword>
<evidence type="ECO:0000256" key="1">
    <source>
        <dbReference type="SAM" id="Phobius"/>
    </source>
</evidence>
<accession>A0A1Y1V0P3</accession>
<feature type="transmembrane region" description="Helical" evidence="1">
    <location>
        <begin position="45"/>
        <end position="64"/>
    </location>
</feature>
<organism evidence="2 3">
    <name type="scientific">Piromyces finnis</name>
    <dbReference type="NCBI Taxonomy" id="1754191"/>
    <lineage>
        <taxon>Eukaryota</taxon>
        <taxon>Fungi</taxon>
        <taxon>Fungi incertae sedis</taxon>
        <taxon>Chytridiomycota</taxon>
        <taxon>Chytridiomycota incertae sedis</taxon>
        <taxon>Neocallimastigomycetes</taxon>
        <taxon>Neocallimastigales</taxon>
        <taxon>Neocallimastigaceae</taxon>
        <taxon>Piromyces</taxon>
    </lineage>
</organism>
<dbReference type="EMBL" id="MCFH01000049">
    <property type="protein sequence ID" value="ORX43899.1"/>
    <property type="molecule type" value="Genomic_DNA"/>
</dbReference>
<protein>
    <recommendedName>
        <fullName evidence="4">MARVEL domain-containing protein</fullName>
    </recommendedName>
</protein>
<name>A0A1Y1V0P3_9FUNG</name>
<evidence type="ECO:0000313" key="2">
    <source>
        <dbReference type="EMBL" id="ORX43899.1"/>
    </source>
</evidence>
<dbReference type="AlphaFoldDB" id="A0A1Y1V0P3"/>
<dbReference type="Proteomes" id="UP000193719">
    <property type="component" value="Unassembled WGS sequence"/>
</dbReference>
<sequence length="184" mass="21444">MGFFNKCFCCCCLPEESSVKVCTWVFLIFEILFVILLKLNETFTLLNVIDIVAIVVLILLIYGIKNKNKEYLSKYNITFGIFTTLEIILLAYYIITIISVCLYDFDDEYLDSFIDDLANSDEPIIYTRENAKKLLLFSAICIILVISFLIFILVDYYFTTRHYVNKLIESIDNSDSNRKYENGL</sequence>
<reference evidence="2 3" key="2">
    <citation type="submission" date="2016-08" db="EMBL/GenBank/DDBJ databases">
        <title>Pervasive Adenine N6-methylation of Active Genes in Fungi.</title>
        <authorList>
            <consortium name="DOE Joint Genome Institute"/>
            <person name="Mondo S.J."/>
            <person name="Dannebaum R.O."/>
            <person name="Kuo R.C."/>
            <person name="Labutti K."/>
            <person name="Haridas S."/>
            <person name="Kuo A."/>
            <person name="Salamov A."/>
            <person name="Ahrendt S.R."/>
            <person name="Lipzen A."/>
            <person name="Sullivan W."/>
            <person name="Andreopoulos W.B."/>
            <person name="Clum A."/>
            <person name="Lindquist E."/>
            <person name="Daum C."/>
            <person name="Ramamoorthy G.K."/>
            <person name="Gryganskyi A."/>
            <person name="Culley D."/>
            <person name="Magnuson J.K."/>
            <person name="James T.Y."/>
            <person name="O'Malley M.A."/>
            <person name="Stajich J.E."/>
            <person name="Spatafora J.W."/>
            <person name="Visel A."/>
            <person name="Grigoriev I.V."/>
        </authorList>
    </citation>
    <scope>NUCLEOTIDE SEQUENCE [LARGE SCALE GENOMIC DNA]</scope>
    <source>
        <strain evidence="3">finn</strain>
    </source>
</reference>
<feature type="transmembrane region" description="Helical" evidence="1">
    <location>
        <begin position="21"/>
        <end position="39"/>
    </location>
</feature>
<feature type="transmembrane region" description="Helical" evidence="1">
    <location>
        <begin position="76"/>
        <end position="105"/>
    </location>
</feature>
<comment type="caution">
    <text evidence="2">The sequence shown here is derived from an EMBL/GenBank/DDBJ whole genome shotgun (WGS) entry which is preliminary data.</text>
</comment>
<evidence type="ECO:0000313" key="3">
    <source>
        <dbReference type="Proteomes" id="UP000193719"/>
    </source>
</evidence>
<feature type="transmembrane region" description="Helical" evidence="1">
    <location>
        <begin position="134"/>
        <end position="158"/>
    </location>
</feature>
<reference evidence="2 3" key="1">
    <citation type="submission" date="2016-08" db="EMBL/GenBank/DDBJ databases">
        <title>Genomes of anaerobic fungi encode conserved fungal cellulosomes for biomass hydrolysis.</title>
        <authorList>
            <consortium name="DOE Joint Genome Institute"/>
            <person name="Haitjema C.H."/>
            <person name="Gilmore S.P."/>
            <person name="Henske J.K."/>
            <person name="Solomon K.V."/>
            <person name="De Groot R."/>
            <person name="Kuo A."/>
            <person name="Mondo S.J."/>
            <person name="Salamov A.A."/>
            <person name="Labutti K."/>
            <person name="Zhao Z."/>
            <person name="Chiniquy J."/>
            <person name="Barry K."/>
            <person name="Brewer H.M."/>
            <person name="Purvine S.O."/>
            <person name="Wright A.T."/>
            <person name="Boxma B."/>
            <person name="Van Alen T."/>
            <person name="Hackstein J.H."/>
            <person name="Baker S.E."/>
            <person name="Grigoriev I.V."/>
            <person name="O'Malley M.A."/>
        </authorList>
    </citation>
    <scope>NUCLEOTIDE SEQUENCE [LARGE SCALE GENOMIC DNA]</scope>
    <source>
        <strain evidence="3">finn</strain>
    </source>
</reference>
<keyword evidence="1" id="KW-0812">Transmembrane</keyword>
<keyword evidence="1" id="KW-1133">Transmembrane helix</keyword>
<gene>
    <name evidence="2" type="ORF">BCR36DRAFT_415267</name>
</gene>